<keyword evidence="10" id="KW-1185">Reference proteome</keyword>
<dbReference type="InterPro" id="IPR029001">
    <property type="entry name" value="ITPase-like_fam"/>
</dbReference>
<dbReference type="InterPro" id="IPR002637">
    <property type="entry name" value="RdgB/HAM1"/>
</dbReference>
<dbReference type="Proteomes" id="UP000682802">
    <property type="component" value="Chromosome 1"/>
</dbReference>
<feature type="binding site" evidence="7">
    <location>
        <begin position="177"/>
        <end position="178"/>
    </location>
    <ligand>
        <name>substrate</name>
    </ligand>
</feature>
<evidence type="ECO:0000256" key="5">
    <source>
        <dbReference type="ARBA" id="ARBA00022842"/>
    </source>
</evidence>
<feature type="binding site" evidence="7">
    <location>
        <position position="69"/>
    </location>
    <ligand>
        <name>Mg(2+)</name>
        <dbReference type="ChEBI" id="CHEBI:18420"/>
    </ligand>
</feature>
<keyword evidence="6 7" id="KW-0546">Nucleotide metabolism</keyword>
<sequence>MKKICFATNNVNKLREIQQQLEGLYQVVSLKEINCEEELPETQETLEGNSLQKAQYVWDNYGVSCFADDTGLEINALNGEPGVYSARYAGPQRDSEDNMDLVLKNLEDKDDRSARFRTVITLLWDGNVEQVEGVAEGDIITKRTGDEGFGYDPIFKSKGHERTFAQLSSKEKNEISHRGKAVVKLIELLKDKV</sequence>
<organism evidence="9 10">
    <name type="scientific">Flammeovirga kamogawensis</name>
    <dbReference type="NCBI Taxonomy" id="373891"/>
    <lineage>
        <taxon>Bacteria</taxon>
        <taxon>Pseudomonadati</taxon>
        <taxon>Bacteroidota</taxon>
        <taxon>Cytophagia</taxon>
        <taxon>Cytophagales</taxon>
        <taxon>Flammeovirgaceae</taxon>
        <taxon>Flammeovirga</taxon>
    </lineage>
</organism>
<protein>
    <recommendedName>
        <fullName evidence="7">dITP/XTP pyrophosphatase</fullName>
        <ecNumber evidence="7">3.6.1.66</ecNumber>
    </recommendedName>
    <alternativeName>
        <fullName evidence="7">Non-canonical purine NTP pyrophosphatase</fullName>
    </alternativeName>
    <alternativeName>
        <fullName evidence="7">Non-standard purine NTP pyrophosphatase</fullName>
    </alternativeName>
    <alternativeName>
        <fullName evidence="7">Nucleoside-triphosphate diphosphatase</fullName>
    </alternativeName>
    <alternativeName>
        <fullName evidence="7">Nucleoside-triphosphate pyrophosphatase</fullName>
        <shortName evidence="7">NTPase</shortName>
    </alternativeName>
</protein>
<evidence type="ECO:0000256" key="4">
    <source>
        <dbReference type="ARBA" id="ARBA00022801"/>
    </source>
</evidence>
<feature type="binding site" evidence="7">
    <location>
        <position position="70"/>
    </location>
    <ligand>
        <name>substrate</name>
    </ligand>
</feature>
<dbReference type="EMBL" id="CP076128">
    <property type="protein sequence ID" value="QWG05998.1"/>
    <property type="molecule type" value="Genomic_DNA"/>
</dbReference>
<proteinExistence type="inferred from homology"/>
<evidence type="ECO:0000256" key="3">
    <source>
        <dbReference type="ARBA" id="ARBA00022741"/>
    </source>
</evidence>
<name>A0ABX8GQZ6_9BACT</name>
<comment type="catalytic activity">
    <reaction evidence="7">
        <text>XTP + H2O = XMP + diphosphate + H(+)</text>
        <dbReference type="Rhea" id="RHEA:28610"/>
        <dbReference type="ChEBI" id="CHEBI:15377"/>
        <dbReference type="ChEBI" id="CHEBI:15378"/>
        <dbReference type="ChEBI" id="CHEBI:33019"/>
        <dbReference type="ChEBI" id="CHEBI:57464"/>
        <dbReference type="ChEBI" id="CHEBI:61314"/>
        <dbReference type="EC" id="3.6.1.66"/>
    </reaction>
</comment>
<dbReference type="SUPFAM" id="SSF52972">
    <property type="entry name" value="ITPase-like"/>
    <property type="match status" value="1"/>
</dbReference>
<evidence type="ECO:0000256" key="1">
    <source>
        <dbReference type="ARBA" id="ARBA00008023"/>
    </source>
</evidence>
<evidence type="ECO:0000256" key="8">
    <source>
        <dbReference type="RuleBase" id="RU003781"/>
    </source>
</evidence>
<dbReference type="RefSeq" id="WP_144073429.1">
    <property type="nucleotide sequence ID" value="NZ_CP076128.1"/>
</dbReference>
<dbReference type="Pfam" id="PF01725">
    <property type="entry name" value="Ham1p_like"/>
    <property type="match status" value="1"/>
</dbReference>
<comment type="catalytic activity">
    <reaction evidence="7">
        <text>ITP + H2O = IMP + diphosphate + H(+)</text>
        <dbReference type="Rhea" id="RHEA:29399"/>
        <dbReference type="ChEBI" id="CHEBI:15377"/>
        <dbReference type="ChEBI" id="CHEBI:15378"/>
        <dbReference type="ChEBI" id="CHEBI:33019"/>
        <dbReference type="ChEBI" id="CHEBI:58053"/>
        <dbReference type="ChEBI" id="CHEBI:61402"/>
        <dbReference type="EC" id="3.6.1.66"/>
    </reaction>
</comment>
<dbReference type="InterPro" id="IPR020922">
    <property type="entry name" value="dITP/XTP_pyrophosphatase"/>
</dbReference>
<feature type="active site" description="Proton acceptor" evidence="7">
    <location>
        <position position="69"/>
    </location>
</feature>
<dbReference type="HAMAP" id="MF_01405">
    <property type="entry name" value="Non_canon_purine_NTPase"/>
    <property type="match status" value="1"/>
</dbReference>
<feature type="binding site" evidence="7">
    <location>
        <begin position="8"/>
        <end position="13"/>
    </location>
    <ligand>
        <name>substrate</name>
    </ligand>
</feature>
<evidence type="ECO:0000256" key="2">
    <source>
        <dbReference type="ARBA" id="ARBA00022723"/>
    </source>
</evidence>
<dbReference type="PANTHER" id="PTHR11067">
    <property type="entry name" value="INOSINE TRIPHOSPHATE PYROPHOSPHATASE/HAM1 PROTEIN"/>
    <property type="match status" value="1"/>
</dbReference>
<gene>
    <name evidence="9" type="ORF">KM029_11550</name>
</gene>
<comment type="cofactor">
    <cofactor evidence="7">
        <name>Mg(2+)</name>
        <dbReference type="ChEBI" id="CHEBI:18420"/>
    </cofactor>
    <text evidence="7">Binds 1 Mg(2+) ion per subunit.</text>
</comment>
<dbReference type="NCBIfam" id="TIGR00042">
    <property type="entry name" value="RdgB/HAM1 family non-canonical purine NTP pyrophosphatase"/>
    <property type="match status" value="1"/>
</dbReference>
<reference evidence="9 10" key="1">
    <citation type="submission" date="2021-05" db="EMBL/GenBank/DDBJ databases">
        <title>Comparative genomic studies on the polysaccharide-degrading batcterial strains of the Flammeovirga genus.</title>
        <authorList>
            <person name="Zewei F."/>
            <person name="Zheng Z."/>
            <person name="Yu L."/>
            <person name="Ruyue G."/>
            <person name="Yanhong M."/>
            <person name="Yuanyuan C."/>
            <person name="Jingyan G."/>
            <person name="Wenjun H."/>
        </authorList>
    </citation>
    <scope>NUCLEOTIDE SEQUENCE [LARGE SCALE GENOMIC DNA]</scope>
    <source>
        <strain evidence="9 10">YS10</strain>
    </source>
</reference>
<comment type="function">
    <text evidence="7">Pyrophosphatase that catalyzes the hydrolysis of nucleoside triphosphates to their monophosphate derivatives, with a high preference for the non-canonical purine nucleotides XTP (xanthosine triphosphate), dITP (deoxyinosine triphosphate) and ITP. Seems to function as a house-cleaning enzyme that removes non-canonical purine nucleotides from the nucleotide pool, thus preventing their incorporation into DNA/RNA and avoiding chromosomal lesions.</text>
</comment>
<dbReference type="CDD" id="cd00515">
    <property type="entry name" value="HAM1"/>
    <property type="match status" value="1"/>
</dbReference>
<feature type="binding site" evidence="7">
    <location>
        <begin position="149"/>
        <end position="152"/>
    </location>
    <ligand>
        <name>substrate</name>
    </ligand>
</feature>
<accession>A0ABX8GQZ6</accession>
<evidence type="ECO:0000256" key="7">
    <source>
        <dbReference type="HAMAP-Rule" id="MF_01405"/>
    </source>
</evidence>
<comment type="catalytic activity">
    <reaction evidence="7">
        <text>dITP + H2O = dIMP + diphosphate + H(+)</text>
        <dbReference type="Rhea" id="RHEA:28342"/>
        <dbReference type="ChEBI" id="CHEBI:15377"/>
        <dbReference type="ChEBI" id="CHEBI:15378"/>
        <dbReference type="ChEBI" id="CHEBI:33019"/>
        <dbReference type="ChEBI" id="CHEBI:61194"/>
        <dbReference type="ChEBI" id="CHEBI:61382"/>
        <dbReference type="EC" id="3.6.1.66"/>
    </reaction>
</comment>
<keyword evidence="5 7" id="KW-0460">Magnesium</keyword>
<keyword evidence="2 7" id="KW-0479">Metal-binding</keyword>
<evidence type="ECO:0000256" key="6">
    <source>
        <dbReference type="ARBA" id="ARBA00023080"/>
    </source>
</evidence>
<dbReference type="EC" id="3.6.1.66" evidence="7"/>
<comment type="subunit">
    <text evidence="7">Homodimer.</text>
</comment>
<evidence type="ECO:0000313" key="10">
    <source>
        <dbReference type="Proteomes" id="UP000682802"/>
    </source>
</evidence>
<evidence type="ECO:0000313" key="9">
    <source>
        <dbReference type="EMBL" id="QWG05998.1"/>
    </source>
</evidence>
<feature type="binding site" evidence="7">
    <location>
        <position position="172"/>
    </location>
    <ligand>
        <name>substrate</name>
    </ligand>
</feature>
<comment type="caution">
    <text evidence="7">Lacks conserved residue(s) required for the propagation of feature annotation.</text>
</comment>
<dbReference type="PANTHER" id="PTHR11067:SF9">
    <property type="entry name" value="INOSINE TRIPHOSPHATE PYROPHOSPHATASE"/>
    <property type="match status" value="1"/>
</dbReference>
<comment type="similarity">
    <text evidence="1 7 8">Belongs to the HAM1 NTPase family.</text>
</comment>
<dbReference type="Gene3D" id="3.90.950.10">
    <property type="match status" value="1"/>
</dbReference>
<dbReference type="NCBIfam" id="NF011398">
    <property type="entry name" value="PRK14823.1"/>
    <property type="match status" value="1"/>
</dbReference>
<keyword evidence="4 7" id="KW-0378">Hydrolase</keyword>
<keyword evidence="3 7" id="KW-0547">Nucleotide-binding</keyword>